<dbReference type="OrthoDB" id="9800417at2"/>
<dbReference type="NCBIfam" id="TIGR04183">
    <property type="entry name" value="Por_Secre_tail"/>
    <property type="match status" value="1"/>
</dbReference>
<feature type="signal peptide" evidence="3">
    <location>
        <begin position="1"/>
        <end position="22"/>
    </location>
</feature>
<evidence type="ECO:0000256" key="3">
    <source>
        <dbReference type="SAM" id="SignalP"/>
    </source>
</evidence>
<protein>
    <submittedName>
        <fullName evidence="6">Extracellular deoxyribonuclease, putative</fullName>
    </submittedName>
</protein>
<dbReference type="InterPro" id="IPR036691">
    <property type="entry name" value="Endo/exonu/phosph_ase_sf"/>
</dbReference>
<dbReference type="HOGENOM" id="CLU_269259_0_0_10"/>
<dbReference type="eggNOG" id="COG2374">
    <property type="taxonomic scope" value="Bacteria"/>
</dbReference>
<dbReference type="CDD" id="cd10283">
    <property type="entry name" value="MnuA_DNase1-like"/>
    <property type="match status" value="1"/>
</dbReference>
<dbReference type="AlphaFoldDB" id="K4IH79"/>
<evidence type="ECO:0000259" key="4">
    <source>
        <dbReference type="Pfam" id="PF03372"/>
    </source>
</evidence>
<sequence length="1215" mass="129375">MKRKLPFYYVLALFLCVTANYAQTTLGFEDFDNNPLNLSNSANVADYGMGGGSVGDVFGRVDGQVDGNGMPFDVADDTEANVSGARTEDNFPDDILGLVGKNSTGFFALNDANGVEGPPNNATWTFSGWGAATLSSIEIDLAAIGDFEASSSDGFLIEAAVDGGAFQEIFKAVTNESTSKTYRALDGGFVPDLNDPLELFIDGSSNSAGFLDKSDPITGAFDTYTSSLFDGLSAASVSIRLSWSGSPSGSEPMGIDNISVKGETSSLLPLLLSEITITPTEGEFIEIYNPNSTPVELTDIYLTDATFAGNDTYYYNIVTGTNAGGGGFGDFLARFPTGATIAAGEYQTIAISGSEGYDLTYGIAPTYELFEDGESEDDIPDMLEGLTGSVNNQGGLTNSGEVAILFYWDGESDLVTDLDYVLWGDSDEAVDKTGVSIDGPDADDLGSTYANDTPLANQILVSASGHSNGDSYQRLDLTEGNEVSGSGNGVNGDDETSEDLNDTWCTSPSTAGLVNDCGVVEPVTVLISEVQGNTETSPLENTNVSVNAIVIGDYQDNNQLSGFFIQEEDSDADADLMTSEGLFVFCQTCPVDVTVGDRVEVSGNITESFGSTQIEATGDEAISIISFGNTLPTPAPLTLPAPAGTNMEATYESVENMLITYSTDLVVSDYFQLARYGQLVLTANNRAKQFTDANEPSVASYAAYIEELESSRVILDDDNNIQNSSISGPTDESYFWPRPGLSTTNLIRGGDQISNLKGIMHWSFAGQNGTNAWRIRPVLDTFTYDFTSTNPRIASPEDVGGSLKVASFNVLNYFTTLNERGANSTAELDRQREKIAAAICGLNADIVGLIEIENNGTTALDDLLNGPNGINTLCGTTYVAVDAGVIGTDQIAVAFIYNTATVSLEGTHAILDASVDPRFNDNKNRPALAQTFKEISTEGILTIVVNHLKSKGSSCSGDQDLNDGAGNCNLTRAEAASALVDWLATDPTDSGDSDYLIIGDLNSYQKEDPIDNILLGSDDIEGTTDDFTDLIADYQGQDGYGYVFDGQLGNLDYALATDNLAEQITGTTVWHINADEISLFDYNDDIQDSSEASFQRESSALPIYEANAFRASDHDPVLLGLDLVSSTLAIDDVSMDNSIILFPNPAGELVTLLNKNNSALRQATIKDINGKTVQVINLSDMASQKQFDISQLAAGVYIITIEGEQKIVIKRLIKR</sequence>
<dbReference type="InterPro" id="IPR026444">
    <property type="entry name" value="Secre_tail"/>
</dbReference>
<feature type="region of interest" description="Disordered" evidence="2">
    <location>
        <begin position="479"/>
        <end position="504"/>
    </location>
</feature>
<dbReference type="EMBL" id="CP003879">
    <property type="protein sequence ID" value="AFU69719.1"/>
    <property type="molecule type" value="Genomic_DNA"/>
</dbReference>
<evidence type="ECO:0000259" key="5">
    <source>
        <dbReference type="Pfam" id="PF18962"/>
    </source>
</evidence>
<evidence type="ECO:0000256" key="2">
    <source>
        <dbReference type="SAM" id="MobiDB-lite"/>
    </source>
</evidence>
<dbReference type="InterPro" id="IPR005135">
    <property type="entry name" value="Endo/exonuclease/phosphatase"/>
</dbReference>
<dbReference type="InterPro" id="IPR047971">
    <property type="entry name" value="ExeM-like"/>
</dbReference>
<dbReference type="NCBIfam" id="NF033681">
    <property type="entry name" value="ExeM_NucH_DNase"/>
    <property type="match status" value="1"/>
</dbReference>
<dbReference type="SUPFAM" id="SSF56219">
    <property type="entry name" value="DNase I-like"/>
    <property type="match status" value="1"/>
</dbReference>
<feature type="domain" description="Endonuclease/exonuclease/phosphatase" evidence="4">
    <location>
        <begin position="806"/>
        <end position="1114"/>
    </location>
</feature>
<feature type="chain" id="PRO_5003877490" evidence="3">
    <location>
        <begin position="23"/>
        <end position="1215"/>
    </location>
</feature>
<reference evidence="6" key="2">
    <citation type="submission" date="2012-09" db="EMBL/GenBank/DDBJ databases">
        <title>The complete sequence of Psychroflexus torquis an extreme psychrophile from sea-ice that is stimulated by light.</title>
        <authorList>
            <person name="Feng S."/>
            <person name="Powell S.M."/>
            <person name="Bowman J.P."/>
        </authorList>
    </citation>
    <scope>NUCLEOTIDE SEQUENCE [LARGE SCALE GENOMIC DNA]</scope>
    <source>
        <strain evidence="6">ATCC 700755</strain>
    </source>
</reference>
<gene>
    <name evidence="6" type="ordered locus">P700755_003049</name>
</gene>
<dbReference type="CDD" id="cd04486">
    <property type="entry name" value="YhcR_OBF_like"/>
    <property type="match status" value="1"/>
</dbReference>
<organism evidence="6 7">
    <name type="scientific">Psychroflexus torquis (strain ATCC 700755 / CIP 106069 / ACAM 623)</name>
    <dbReference type="NCBI Taxonomy" id="313595"/>
    <lineage>
        <taxon>Bacteria</taxon>
        <taxon>Pseudomonadati</taxon>
        <taxon>Bacteroidota</taxon>
        <taxon>Flavobacteriia</taxon>
        <taxon>Flavobacteriales</taxon>
        <taxon>Flavobacteriaceae</taxon>
        <taxon>Psychroflexus</taxon>
    </lineage>
</organism>
<evidence type="ECO:0000313" key="6">
    <source>
        <dbReference type="EMBL" id="AFU69719.1"/>
    </source>
</evidence>
<dbReference type="PANTHER" id="PTHR42834:SF1">
    <property type="entry name" value="ENDONUCLEASE_EXONUCLEASE_PHOSPHATASE FAMILY PROTEIN (AFU_ORTHOLOGUE AFUA_3G09210)"/>
    <property type="match status" value="1"/>
</dbReference>
<dbReference type="GO" id="GO:0003824">
    <property type="term" value="F:catalytic activity"/>
    <property type="evidence" value="ECO:0007669"/>
    <property type="project" value="InterPro"/>
</dbReference>
<feature type="domain" description="Secretion system C-terminal sorting" evidence="5">
    <location>
        <begin position="1141"/>
        <end position="1213"/>
    </location>
</feature>
<keyword evidence="1 3" id="KW-0732">Signal</keyword>
<dbReference type="RefSeq" id="WP_015025271.1">
    <property type="nucleotide sequence ID" value="NC_018721.1"/>
</dbReference>
<dbReference type="KEGG" id="ptq:P700755_003049"/>
<proteinExistence type="predicted"/>
<dbReference type="Proteomes" id="UP000008514">
    <property type="component" value="Chromosome"/>
</dbReference>
<name>K4IH79_PSYTT</name>
<accession>K4IH79</accession>
<dbReference type="Pfam" id="PF18962">
    <property type="entry name" value="Por_Secre_tail"/>
    <property type="match status" value="1"/>
</dbReference>
<dbReference type="Pfam" id="PF03372">
    <property type="entry name" value="Exo_endo_phos"/>
    <property type="match status" value="1"/>
</dbReference>
<dbReference type="PANTHER" id="PTHR42834">
    <property type="entry name" value="ENDONUCLEASE/EXONUCLEASE/PHOSPHATASE FAMILY PROTEIN (AFU_ORTHOLOGUE AFUA_3G09210)"/>
    <property type="match status" value="1"/>
</dbReference>
<dbReference type="Gene3D" id="3.60.10.10">
    <property type="entry name" value="Endonuclease/exonuclease/phosphatase"/>
    <property type="match status" value="1"/>
</dbReference>
<feature type="compositionally biased region" description="Acidic residues" evidence="2">
    <location>
        <begin position="492"/>
        <end position="501"/>
    </location>
</feature>
<evidence type="ECO:0000256" key="1">
    <source>
        <dbReference type="ARBA" id="ARBA00022729"/>
    </source>
</evidence>
<reference evidence="6" key="1">
    <citation type="submission" date="2006-03" db="EMBL/GenBank/DDBJ databases">
        <authorList>
            <person name="Bowman J."/>
            <person name="Ferriera S."/>
            <person name="Johnson J."/>
            <person name="Kravitz S."/>
            <person name="Halpern A."/>
            <person name="Remington K."/>
            <person name="Beeson K."/>
            <person name="Tran B."/>
            <person name="Rogers Y.-H."/>
            <person name="Friedman R."/>
            <person name="Venter J.C."/>
        </authorList>
    </citation>
    <scope>NUCLEOTIDE SEQUENCE [LARGE SCALE GENOMIC DNA]</scope>
    <source>
        <strain evidence="6">ATCC 700755</strain>
    </source>
</reference>
<dbReference type="STRING" id="313595.P700755_003049"/>
<keyword evidence="7" id="KW-1185">Reference proteome</keyword>
<evidence type="ECO:0000313" key="7">
    <source>
        <dbReference type="Proteomes" id="UP000008514"/>
    </source>
</evidence>